<sequence>MSLVKSTFVLLSALLSQSCTQAYPYQYQWERIRDNPFADVARLSQQIDNSFTKSDPLAERVMPPTNDFDESDKYNRESFMIPKSYSWAPPKGPAFMRHPMPDYHIRPEYSTRHRAPFTTRPFVRPISGLSSGSSGIGRPGSIVANGIFSGPGRFVGNLKFTQPELFDTSRTHQHEYESETSEKRHITREDLFSELHAIKEALQKLTSAVIRIENEISFKTFTTLPQPPVLIDPTVASDSQPKEPNIEGVTYPTFTTSPQPPVLIDPIVASDLQPKEPSKEGVTYPTFTTSPQPPVLIDPIVASDLQPKEPSKEGVTYPTFTTSPQPPVLIDPIVASDLQPKEPSKEGVTYPTFTTSPQPPVLIDPIVASDLQPKEPSKEGVTYPTFTTSTQPPVLINSSRASELGPIEANNEKGVNYPTVTSSTKPPVSIDSNMASEINSVESTYESMYKNTATNEEPFVNRLLENTLSKTHFSSIS</sequence>
<proteinExistence type="predicted"/>
<protein>
    <submittedName>
        <fullName evidence="2">CcV1 protein</fullName>
    </submittedName>
</protein>
<dbReference type="PROSITE" id="PS51257">
    <property type="entry name" value="PROKAR_LIPOPROTEIN"/>
    <property type="match status" value="1"/>
</dbReference>
<organism evidence="2 3">
    <name type="scientific">Bracoviriform congregatae</name>
    <dbReference type="NCBI Taxonomy" id="39640"/>
    <lineage>
        <taxon>Viruses</taxon>
        <taxon>Viruses incertae sedis</taxon>
        <taxon>Polydnaviriformidae</taxon>
        <taxon>Bracoviriform</taxon>
    </lineage>
</organism>
<name>Q5ZP17_9VIRU</name>
<evidence type="ECO:0000313" key="3">
    <source>
        <dbReference type="Proteomes" id="UP000203537"/>
    </source>
</evidence>
<feature type="compositionally biased region" description="Polar residues" evidence="1">
    <location>
        <begin position="418"/>
        <end position="431"/>
    </location>
</feature>
<accession>Q5ZP17</accession>
<dbReference type="RefSeq" id="YP_184821.1">
    <property type="nucleotide sequence ID" value="NC_006645.1"/>
</dbReference>
<dbReference type="PRINTS" id="PR01217">
    <property type="entry name" value="PRICHEXTENSN"/>
</dbReference>
<feature type="region of interest" description="Disordered" evidence="1">
    <location>
        <begin position="373"/>
        <end position="393"/>
    </location>
</feature>
<evidence type="ECO:0000256" key="1">
    <source>
        <dbReference type="SAM" id="MobiDB-lite"/>
    </source>
</evidence>
<reference evidence="2 3" key="1">
    <citation type="journal article" date="2004" name="Science">
        <title>Genome sequence of a polydnavirus: insights into symbiotic virus evolution.</title>
        <authorList>
            <person name="Espagne E."/>
            <person name="Dupuy C."/>
            <person name="Huguet E."/>
            <person name="Cattolico L."/>
            <person name="Provost B."/>
            <person name="Martins N."/>
            <person name="Poirie M."/>
            <person name="Periquet G."/>
            <person name="Drezen J.M."/>
        </authorList>
    </citation>
    <scope>NUCLEOTIDE SEQUENCE [LARGE SCALE GENOMIC DNA]</scope>
</reference>
<gene>
    <name evidence="2" type="primary">CcV1</name>
    <name evidence="2" type="ORF">CcBV_5-13.1</name>
</gene>
<feature type="region of interest" description="Disordered" evidence="1">
    <location>
        <begin position="307"/>
        <end position="328"/>
    </location>
</feature>
<evidence type="ECO:0000313" key="2">
    <source>
        <dbReference type="EMBL" id="CAG17443.1"/>
    </source>
</evidence>
<feature type="region of interest" description="Disordered" evidence="1">
    <location>
        <begin position="409"/>
        <end position="431"/>
    </location>
</feature>
<feature type="region of interest" description="Disordered" evidence="1">
    <location>
        <begin position="340"/>
        <end position="361"/>
    </location>
</feature>
<dbReference type="EMBL" id="AJ632316">
    <property type="protein sequence ID" value="CAG17443.1"/>
    <property type="molecule type" value="Genomic_DNA"/>
</dbReference>
<dbReference type="Proteomes" id="UP000203537">
    <property type="component" value="Genome"/>
</dbReference>
<dbReference type="KEGG" id="vg:3238857"/>
<feature type="compositionally biased region" description="Polar residues" evidence="1">
    <location>
        <begin position="384"/>
        <end position="393"/>
    </location>
</feature>
<dbReference type="GeneID" id="3238857"/>